<evidence type="ECO:0000256" key="5">
    <source>
        <dbReference type="ARBA" id="ARBA00022729"/>
    </source>
</evidence>
<dbReference type="EC" id="3.2.1.55" evidence="4"/>
<dbReference type="PANTHER" id="PTHR31776">
    <property type="entry name" value="ALPHA-L-ARABINOFURANOSIDASE 1"/>
    <property type="match status" value="1"/>
</dbReference>
<dbReference type="EMBL" id="MU167289">
    <property type="protein sequence ID" value="KAG0144767.1"/>
    <property type="molecule type" value="Genomic_DNA"/>
</dbReference>
<accession>A0A9P6NIF8</accession>
<dbReference type="Pfam" id="PF06964">
    <property type="entry name" value="Alpha-L-AF_C"/>
    <property type="match status" value="1"/>
</dbReference>
<comment type="catalytic activity">
    <reaction evidence="1">
        <text>Hydrolysis of terminal non-reducing alpha-L-arabinofuranoside residues in alpha-L-arabinosides.</text>
        <dbReference type="EC" id="3.2.1.55"/>
    </reaction>
</comment>
<sequence>MPMISKFISSTWLLFLGVAHPTKAGNTNESITITLDSKPTHEIPNLYGMMFEDINHSGEGGLFAQLLRNPALQIKDPNNQEDALEAWQASRGITLKAVDLSKDGPLSQALPNALEITVPAKKTAVLSNSGYWGMKIDRTWMYTASFFAKLSKAGTKCGPKLAVQLMSRDQAETLFGEKEIESPCLTQNWQKFEVQIQPTLSGTNANNSFAIKFTSNSDIDEVIHITLVNLFPPTYKNRAQGVRKDLAEVTADSRRAFFRWGGNNMEGLSAQGRYLWNKTVGPIENRPGRLGNWGYVNTDGFGLLETLQFCEDLGMEFIGSVWAGLSLSPTTPVPEAEIDQYVQEAIDMINFIVGPVSTPQGALRASLGHAAPFNMVWCEIGNEDFKAPESYVYRWRHFATPLMKVFPQLKFIATTLQPNLSPTPHAYDIHSYQPAKWFAQHTHDYDTWSRNGPKIFQLEFAANTIVGKGPQFPTQEGAVGEAAYMTGHERNSDIVQGVAYAPTYCNTQSAEASQWHPNLINFDALSVTKNPSYYVQQMFAQHLGTHYLPTNIPPKPGPMDWSATITDSGTVYLKLVNSGGLSHTLNIVLPWKPTNQVVIQTLTNPNNSNNPPVTEKISTGSKNAFSLTISPQTVAVMTISKA</sequence>
<evidence type="ECO:0000256" key="7">
    <source>
        <dbReference type="ARBA" id="ARBA00023180"/>
    </source>
</evidence>
<evidence type="ECO:0000256" key="3">
    <source>
        <dbReference type="ARBA" id="ARBA00007186"/>
    </source>
</evidence>
<comment type="similarity">
    <text evidence="3">Belongs to the glycosyl hydrolase 51 family.</text>
</comment>
<feature type="chain" id="PRO_5040452266" description="non-reducing end alpha-L-arabinofuranosidase" evidence="8">
    <location>
        <begin position="25"/>
        <end position="642"/>
    </location>
</feature>
<evidence type="ECO:0000256" key="6">
    <source>
        <dbReference type="ARBA" id="ARBA00022801"/>
    </source>
</evidence>
<dbReference type="SUPFAM" id="SSF51445">
    <property type="entry name" value="(Trans)glycosidases"/>
    <property type="match status" value="1"/>
</dbReference>
<keyword evidence="7" id="KW-0325">Glycoprotein</keyword>
<dbReference type="GO" id="GO:0046373">
    <property type="term" value="P:L-arabinose metabolic process"/>
    <property type="evidence" value="ECO:0007669"/>
    <property type="project" value="InterPro"/>
</dbReference>
<comment type="caution">
    <text evidence="10">The sequence shown here is derived from an EMBL/GenBank/DDBJ whole genome shotgun (WGS) entry which is preliminary data.</text>
</comment>
<evidence type="ECO:0000256" key="1">
    <source>
        <dbReference type="ARBA" id="ARBA00001462"/>
    </source>
</evidence>
<evidence type="ECO:0000313" key="10">
    <source>
        <dbReference type="EMBL" id="KAG0144767.1"/>
    </source>
</evidence>
<organism evidence="10 11">
    <name type="scientific">Cronartium quercuum f. sp. fusiforme G11</name>
    <dbReference type="NCBI Taxonomy" id="708437"/>
    <lineage>
        <taxon>Eukaryota</taxon>
        <taxon>Fungi</taxon>
        <taxon>Dikarya</taxon>
        <taxon>Basidiomycota</taxon>
        <taxon>Pucciniomycotina</taxon>
        <taxon>Pucciniomycetes</taxon>
        <taxon>Pucciniales</taxon>
        <taxon>Coleosporiaceae</taxon>
        <taxon>Cronartium</taxon>
    </lineage>
</organism>
<evidence type="ECO:0000259" key="9">
    <source>
        <dbReference type="SMART" id="SM00813"/>
    </source>
</evidence>
<keyword evidence="6" id="KW-0378">Hydrolase</keyword>
<evidence type="ECO:0000256" key="4">
    <source>
        <dbReference type="ARBA" id="ARBA00012670"/>
    </source>
</evidence>
<proteinExistence type="inferred from homology"/>
<dbReference type="InterPro" id="IPR055235">
    <property type="entry name" value="ASD1_cat"/>
</dbReference>
<dbReference type="InterPro" id="IPR017853">
    <property type="entry name" value="GH"/>
</dbReference>
<dbReference type="OrthoDB" id="406864at2759"/>
<dbReference type="AlphaFoldDB" id="A0A9P6NIF8"/>
<name>A0A9P6NIF8_9BASI</name>
<dbReference type="Pfam" id="PF22848">
    <property type="entry name" value="ASD1_dom"/>
    <property type="match status" value="1"/>
</dbReference>
<feature type="domain" description="Alpha-L-arabinofuranosidase C-terminal" evidence="9">
    <location>
        <begin position="459"/>
        <end position="633"/>
    </location>
</feature>
<comment type="pathway">
    <text evidence="2">Glycan metabolism; L-arabinan degradation.</text>
</comment>
<evidence type="ECO:0000313" key="11">
    <source>
        <dbReference type="Proteomes" id="UP000886653"/>
    </source>
</evidence>
<dbReference type="SMART" id="SM00813">
    <property type="entry name" value="Alpha-L-AF_C"/>
    <property type="match status" value="1"/>
</dbReference>
<dbReference type="Proteomes" id="UP000886653">
    <property type="component" value="Unassembled WGS sequence"/>
</dbReference>
<dbReference type="PANTHER" id="PTHR31776:SF0">
    <property type="entry name" value="ALPHA-L-ARABINOFURANOSIDASE 1"/>
    <property type="match status" value="1"/>
</dbReference>
<keyword evidence="5 8" id="KW-0732">Signal</keyword>
<dbReference type="GO" id="GO:0046556">
    <property type="term" value="F:alpha-L-arabinofuranosidase activity"/>
    <property type="evidence" value="ECO:0007669"/>
    <property type="project" value="UniProtKB-EC"/>
</dbReference>
<dbReference type="InterPro" id="IPR051563">
    <property type="entry name" value="Glycosyl_Hydrolase_51"/>
</dbReference>
<evidence type="ECO:0000256" key="8">
    <source>
        <dbReference type="SAM" id="SignalP"/>
    </source>
</evidence>
<dbReference type="InterPro" id="IPR010720">
    <property type="entry name" value="Alpha-L-AF_C"/>
</dbReference>
<keyword evidence="11" id="KW-1185">Reference proteome</keyword>
<gene>
    <name evidence="10" type="ORF">CROQUDRAFT_108302</name>
</gene>
<dbReference type="Gene3D" id="3.20.20.80">
    <property type="entry name" value="Glycosidases"/>
    <property type="match status" value="1"/>
</dbReference>
<feature type="signal peptide" evidence="8">
    <location>
        <begin position="1"/>
        <end position="24"/>
    </location>
</feature>
<protein>
    <recommendedName>
        <fullName evidence="4">non-reducing end alpha-L-arabinofuranosidase</fullName>
        <ecNumber evidence="4">3.2.1.55</ecNumber>
    </recommendedName>
</protein>
<reference evidence="10" key="1">
    <citation type="submission" date="2013-11" db="EMBL/GenBank/DDBJ databases">
        <title>Genome sequence of the fusiform rust pathogen reveals effectors for host alternation and coevolution with pine.</title>
        <authorList>
            <consortium name="DOE Joint Genome Institute"/>
            <person name="Smith K."/>
            <person name="Pendleton A."/>
            <person name="Kubisiak T."/>
            <person name="Anderson C."/>
            <person name="Salamov A."/>
            <person name="Aerts A."/>
            <person name="Riley R."/>
            <person name="Clum A."/>
            <person name="Lindquist E."/>
            <person name="Ence D."/>
            <person name="Campbell M."/>
            <person name="Kronenberg Z."/>
            <person name="Feau N."/>
            <person name="Dhillon B."/>
            <person name="Hamelin R."/>
            <person name="Burleigh J."/>
            <person name="Smith J."/>
            <person name="Yandell M."/>
            <person name="Nelson C."/>
            <person name="Grigoriev I."/>
            <person name="Davis J."/>
        </authorList>
    </citation>
    <scope>NUCLEOTIDE SEQUENCE</scope>
    <source>
        <strain evidence="10">G11</strain>
    </source>
</reference>
<evidence type="ECO:0000256" key="2">
    <source>
        <dbReference type="ARBA" id="ARBA00004834"/>
    </source>
</evidence>